<feature type="non-terminal residue" evidence="2">
    <location>
        <position position="386"/>
    </location>
</feature>
<protein>
    <submittedName>
        <fullName evidence="2">Uncharacterized protein</fullName>
    </submittedName>
</protein>
<keyword evidence="3" id="KW-1185">Reference proteome</keyword>
<dbReference type="Proteomes" id="UP001152795">
    <property type="component" value="Unassembled WGS sequence"/>
</dbReference>
<dbReference type="EMBL" id="CACRXK020040144">
    <property type="protein sequence ID" value="CAB4045538.1"/>
    <property type="molecule type" value="Genomic_DNA"/>
</dbReference>
<reference evidence="2" key="1">
    <citation type="submission" date="2020-04" db="EMBL/GenBank/DDBJ databases">
        <authorList>
            <person name="Alioto T."/>
            <person name="Alioto T."/>
            <person name="Gomez Garrido J."/>
        </authorList>
    </citation>
    <scope>NUCLEOTIDE SEQUENCE</scope>
    <source>
        <strain evidence="2">A484AB</strain>
    </source>
</reference>
<proteinExistence type="predicted"/>
<gene>
    <name evidence="2" type="ORF">PACLA_8A074109</name>
</gene>
<comment type="caution">
    <text evidence="2">The sequence shown here is derived from an EMBL/GenBank/DDBJ whole genome shotgun (WGS) entry which is preliminary data.</text>
</comment>
<accession>A0A7D9KIX6</accession>
<evidence type="ECO:0000256" key="1">
    <source>
        <dbReference type="SAM" id="MobiDB-lite"/>
    </source>
</evidence>
<name>A0A7D9KIX6_PARCT</name>
<evidence type="ECO:0000313" key="3">
    <source>
        <dbReference type="Proteomes" id="UP001152795"/>
    </source>
</evidence>
<dbReference type="AlphaFoldDB" id="A0A7D9KIX6"/>
<organism evidence="2 3">
    <name type="scientific">Paramuricea clavata</name>
    <name type="common">Red gorgonian</name>
    <name type="synonym">Violescent sea-whip</name>
    <dbReference type="NCBI Taxonomy" id="317549"/>
    <lineage>
        <taxon>Eukaryota</taxon>
        <taxon>Metazoa</taxon>
        <taxon>Cnidaria</taxon>
        <taxon>Anthozoa</taxon>
        <taxon>Octocorallia</taxon>
        <taxon>Malacalcyonacea</taxon>
        <taxon>Plexauridae</taxon>
        <taxon>Paramuricea</taxon>
    </lineage>
</organism>
<sequence length="386" mass="42487">MAVSFAEMISLAMPSLLPPPPPLLVARSAISADKIPSAAAVLIAKAITSLLPLSPFPPRLLPLLPLLRVWPMRTAASAARAARARRPRSVRSLHLVHSVRFPKRKNVVDVDARSGKVARNSISHKLPTLALMVGNNSVAYCSIGLLPSVRPCKLPTLSPPSTLPPLATKSHCWKRLPETVLAWLLHHVRFVCPRCSWSSQSSCPVEFDHGVCQQKPAQGFCISGRKAYVFRIAQWDSFQVFVKPSLPTCQVDKSNMLLLFRTGSLAPLLWKPLLGTTWVKVACFRNPKFLMAPLTLTNRVRLSVARNGSCSARFLRLVHPACGCKPVCEMWQDGKVRCRLKHTAALTIPCVLCVQFARSDEPPPMTSSPSGSLPRVTNFRLPRNCK</sequence>
<feature type="region of interest" description="Disordered" evidence="1">
    <location>
        <begin position="363"/>
        <end position="386"/>
    </location>
</feature>
<evidence type="ECO:0000313" key="2">
    <source>
        <dbReference type="EMBL" id="CAB4045538.1"/>
    </source>
</evidence>